<dbReference type="Proteomes" id="UP000315439">
    <property type="component" value="Unassembled WGS sequence"/>
</dbReference>
<name>A0A545UFX9_9GAMM</name>
<dbReference type="RefSeq" id="WP_142892888.1">
    <property type="nucleotide sequence ID" value="NZ_ML660162.1"/>
</dbReference>
<gene>
    <name evidence="1" type="ORF">FLL46_07605</name>
</gene>
<evidence type="ECO:0000313" key="2">
    <source>
        <dbReference type="Proteomes" id="UP000315439"/>
    </source>
</evidence>
<protein>
    <submittedName>
        <fullName evidence="1">Uncharacterized protein</fullName>
    </submittedName>
</protein>
<proteinExistence type="predicted"/>
<comment type="caution">
    <text evidence="1">The sequence shown here is derived from an EMBL/GenBank/DDBJ whole genome shotgun (WGS) entry which is preliminary data.</text>
</comment>
<keyword evidence="2" id="KW-1185">Reference proteome</keyword>
<evidence type="ECO:0000313" key="1">
    <source>
        <dbReference type="EMBL" id="TQV88380.1"/>
    </source>
</evidence>
<accession>A0A545UFX9</accession>
<dbReference type="AlphaFoldDB" id="A0A545UFX9"/>
<sequence length="338" mass="38626">MLRPILLLVLIAFSNQLVAKVEKLSLNAYPSTYLEDCEGIAYIYKANNQLHLGIRAVRNCKKIEIDGNVQNMERYHLGYRFETVVPALARTEIIVRSKYDDYHDRFVVLNRNRGGSGHNPPHNQSLEVLKLCGNGFRNTSMKTYCHDLLQTSNYNVRGIVEVCAKKRHISSQKNCLQEAVKFEYEPVNVMLECEKYSNHSSVVKSCYDVSRKYNRPPLKVLSECRTMYSRSSQQLNCVERFVNEKKPARSLGLLKACKDEFSRDSLAQNCYDKISKVKLSKKKTLSACSNQFNRTSQRFECLDLAARLNSDPAAIITECGKHSSRDSESLKCIKGFAH</sequence>
<dbReference type="EMBL" id="VIKS01000004">
    <property type="protein sequence ID" value="TQV88380.1"/>
    <property type="molecule type" value="Genomic_DNA"/>
</dbReference>
<reference evidence="1 2" key="1">
    <citation type="submission" date="2019-07" db="EMBL/GenBank/DDBJ databases">
        <title>Draft genome for Aliikangiella sp. M105.</title>
        <authorList>
            <person name="Wang G."/>
        </authorList>
    </citation>
    <scope>NUCLEOTIDE SEQUENCE [LARGE SCALE GENOMIC DNA]</scope>
    <source>
        <strain evidence="1 2">M105</strain>
    </source>
</reference>
<organism evidence="1 2">
    <name type="scientific">Aliikangiella coralliicola</name>
    <dbReference type="NCBI Taxonomy" id="2592383"/>
    <lineage>
        <taxon>Bacteria</taxon>
        <taxon>Pseudomonadati</taxon>
        <taxon>Pseudomonadota</taxon>
        <taxon>Gammaproteobacteria</taxon>
        <taxon>Oceanospirillales</taxon>
        <taxon>Pleioneaceae</taxon>
        <taxon>Aliikangiella</taxon>
    </lineage>
</organism>